<reference evidence="1 2" key="1">
    <citation type="submission" date="2018-04" db="EMBL/GenBank/DDBJ databases">
        <title>Genome sequencing of Flavobacterium sp. HYN0059.</title>
        <authorList>
            <person name="Yi H."/>
            <person name="Baek C."/>
        </authorList>
    </citation>
    <scope>NUCLEOTIDE SEQUENCE [LARGE SCALE GENOMIC DNA]</scope>
    <source>
        <strain evidence="1 2">HYN0059</strain>
    </source>
</reference>
<proteinExistence type="predicted"/>
<evidence type="ECO:0000313" key="1">
    <source>
        <dbReference type="EMBL" id="AWH85704.1"/>
    </source>
</evidence>
<gene>
    <name evidence="1" type="ORF">HYN59_11560</name>
</gene>
<name>A0A2S1QZB7_9FLAO</name>
<keyword evidence="2" id="KW-1185">Reference proteome</keyword>
<accession>A0A2S1QZB7</accession>
<protein>
    <submittedName>
        <fullName evidence="1">Uncharacterized protein</fullName>
    </submittedName>
</protein>
<dbReference type="Proteomes" id="UP000244929">
    <property type="component" value="Chromosome"/>
</dbReference>
<dbReference type="EMBL" id="CP029186">
    <property type="protein sequence ID" value="AWH85704.1"/>
    <property type="molecule type" value="Genomic_DNA"/>
</dbReference>
<sequence length="141" mass="15749">MQIKNIQGLRVAEIGQLVNQGGKFVIFPYTVSIVVMTFKRPSSIYFIRPDEGTFKYSYKHVAVNAVMGWWGIPWGPIYTIGAMYHQLSGGKDVTQAVMSDLIQNDPEANTSTYNINGTVSHNMQQQQQENSGASAYNVPRN</sequence>
<dbReference type="KEGG" id="falb:HYN59_11560"/>
<dbReference type="RefSeq" id="WP_108778406.1">
    <property type="nucleotide sequence ID" value="NZ_CP029186.1"/>
</dbReference>
<dbReference type="OrthoDB" id="962559at2"/>
<organism evidence="1 2">
    <name type="scientific">Flavobacterium album</name>
    <dbReference type="NCBI Taxonomy" id="2175091"/>
    <lineage>
        <taxon>Bacteria</taxon>
        <taxon>Pseudomonadati</taxon>
        <taxon>Bacteroidota</taxon>
        <taxon>Flavobacteriia</taxon>
        <taxon>Flavobacteriales</taxon>
        <taxon>Flavobacteriaceae</taxon>
        <taxon>Flavobacterium</taxon>
    </lineage>
</organism>
<dbReference type="AlphaFoldDB" id="A0A2S1QZB7"/>
<evidence type="ECO:0000313" key="2">
    <source>
        <dbReference type="Proteomes" id="UP000244929"/>
    </source>
</evidence>